<feature type="transmembrane region" description="Helical" evidence="1">
    <location>
        <begin position="12"/>
        <end position="35"/>
    </location>
</feature>
<dbReference type="Proteomes" id="UP000694660">
    <property type="component" value="Unassembled WGS sequence"/>
</dbReference>
<keyword evidence="1" id="KW-0812">Transmembrane</keyword>
<keyword evidence="3" id="KW-1185">Reference proteome</keyword>
<comment type="caution">
    <text evidence="2">The sequence shown here is derived from an EMBL/GenBank/DDBJ whole genome shotgun (WGS) entry which is preliminary data.</text>
</comment>
<dbReference type="AlphaFoldDB" id="A0A944HCK2"/>
<evidence type="ECO:0000256" key="1">
    <source>
        <dbReference type="SAM" id="Phobius"/>
    </source>
</evidence>
<dbReference type="EMBL" id="JAEKFT010000021">
    <property type="protein sequence ID" value="MBT0962812.1"/>
    <property type="molecule type" value="Genomic_DNA"/>
</dbReference>
<evidence type="ECO:0000313" key="2">
    <source>
        <dbReference type="EMBL" id="MBT0962812.1"/>
    </source>
</evidence>
<reference evidence="3" key="1">
    <citation type="journal article" date="2022" name="ISME J.">
        <title>Genetic and phylogenetic analysis of dissimilatory iodate-reducing bacteria identifies potential niches across the world's oceans.</title>
        <authorList>
            <person name="Reyes-Umana V."/>
            <person name="Henning Z."/>
            <person name="Lee K."/>
            <person name="Barnum T.P."/>
            <person name="Coates J.D."/>
        </authorList>
    </citation>
    <scope>NUCLEOTIDE SEQUENCE [LARGE SCALE GENOMIC DNA]</scope>
    <source>
        <strain evidence="3">IR12</strain>
    </source>
</reference>
<proteinExistence type="predicted"/>
<keyword evidence="1" id="KW-1133">Transmembrane helix</keyword>
<accession>A0A944HCK2</accession>
<dbReference type="RefSeq" id="WP_214362764.1">
    <property type="nucleotide sequence ID" value="NZ_JAEKFT010000021.1"/>
</dbReference>
<name>A0A944HCK2_DENI1</name>
<keyword evidence="1" id="KW-0472">Membrane</keyword>
<organism evidence="2 3">
    <name type="scientific">Denitromonas iodatirespirans</name>
    <dbReference type="NCBI Taxonomy" id="2795389"/>
    <lineage>
        <taxon>Bacteria</taxon>
        <taxon>Pseudomonadati</taxon>
        <taxon>Pseudomonadota</taxon>
        <taxon>Betaproteobacteria</taxon>
        <taxon>Rhodocyclales</taxon>
        <taxon>Zoogloeaceae</taxon>
        <taxon>Denitromonas</taxon>
    </lineage>
</organism>
<protein>
    <submittedName>
        <fullName evidence="2">Uncharacterized protein</fullName>
    </submittedName>
</protein>
<gene>
    <name evidence="2" type="ORF">I8J34_16645</name>
</gene>
<sequence>MKFRQTAFSRELLAVVTGTVLAVATVAFFTLPYSIAPSAVLQHLT</sequence>
<evidence type="ECO:0000313" key="3">
    <source>
        <dbReference type="Proteomes" id="UP000694660"/>
    </source>
</evidence>